<evidence type="ECO:0000256" key="1">
    <source>
        <dbReference type="SAM" id="SignalP"/>
    </source>
</evidence>
<dbReference type="Proteomes" id="UP001222027">
    <property type="component" value="Unassembled WGS sequence"/>
</dbReference>
<proteinExistence type="predicted"/>
<keyword evidence="3" id="KW-1185">Reference proteome</keyword>
<protein>
    <submittedName>
        <fullName evidence="2">Uncharacterized protein</fullName>
    </submittedName>
</protein>
<evidence type="ECO:0000313" key="2">
    <source>
        <dbReference type="EMBL" id="KAJ8497859.1"/>
    </source>
</evidence>
<accession>A0AAV8PPN3</accession>
<name>A0AAV8PPN3_ENSVE</name>
<keyword evidence="1" id="KW-0732">Signal</keyword>
<sequence>MSNPIPSTMNEKGVGASFPNCHVPVSLPLTLVLFLTLFSAALPGGSGHPAGGEQQLTAGARYLTVGGDGR</sequence>
<reference evidence="2 3" key="1">
    <citation type="submission" date="2022-12" db="EMBL/GenBank/DDBJ databases">
        <title>Chromosome-scale assembly of the Ensete ventricosum genome.</title>
        <authorList>
            <person name="Dussert Y."/>
            <person name="Stocks J."/>
            <person name="Wendawek A."/>
            <person name="Woldeyes F."/>
            <person name="Nichols R.A."/>
            <person name="Borrell J.S."/>
        </authorList>
    </citation>
    <scope>NUCLEOTIDE SEQUENCE [LARGE SCALE GENOMIC DNA]</scope>
    <source>
        <strain evidence="3">cv. Maze</strain>
        <tissue evidence="2">Seeds</tissue>
    </source>
</reference>
<evidence type="ECO:0000313" key="3">
    <source>
        <dbReference type="Proteomes" id="UP001222027"/>
    </source>
</evidence>
<comment type="caution">
    <text evidence="2">The sequence shown here is derived from an EMBL/GenBank/DDBJ whole genome shotgun (WGS) entry which is preliminary data.</text>
</comment>
<feature type="chain" id="PRO_5043462681" evidence="1">
    <location>
        <begin position="48"/>
        <end position="70"/>
    </location>
</feature>
<organism evidence="2 3">
    <name type="scientific">Ensete ventricosum</name>
    <name type="common">Abyssinian banana</name>
    <name type="synonym">Musa ensete</name>
    <dbReference type="NCBI Taxonomy" id="4639"/>
    <lineage>
        <taxon>Eukaryota</taxon>
        <taxon>Viridiplantae</taxon>
        <taxon>Streptophyta</taxon>
        <taxon>Embryophyta</taxon>
        <taxon>Tracheophyta</taxon>
        <taxon>Spermatophyta</taxon>
        <taxon>Magnoliopsida</taxon>
        <taxon>Liliopsida</taxon>
        <taxon>Zingiberales</taxon>
        <taxon>Musaceae</taxon>
        <taxon>Ensete</taxon>
    </lineage>
</organism>
<feature type="signal peptide" evidence="1">
    <location>
        <begin position="1"/>
        <end position="47"/>
    </location>
</feature>
<dbReference type="EMBL" id="JAQQAF010000003">
    <property type="protein sequence ID" value="KAJ8497859.1"/>
    <property type="molecule type" value="Genomic_DNA"/>
</dbReference>
<dbReference type="AlphaFoldDB" id="A0AAV8PPN3"/>
<gene>
    <name evidence="2" type="ORF">OPV22_008411</name>
</gene>